<dbReference type="RefSeq" id="WP_006259095.1">
    <property type="nucleotide sequence ID" value="NZ_BCMQ01000008.1"/>
</dbReference>
<sequence>MKKQTLFSLLFLGMSAVSLTACSSSDDIQITEEAQNNSKMFGKWELVEKVELDVNGRIVKETLASDLNVPAQTVDYYKGGITIQTDYSNQKDSQGNYYNERSPRQWMLSGNKLYLGISKSLEQNAEQIYDIRVLSQDRLIIERKIDAKDGNRYTSNVSSIKITYKKVN</sequence>
<evidence type="ECO:0000313" key="2">
    <source>
        <dbReference type="Proteomes" id="UP000069030"/>
    </source>
</evidence>
<reference evidence="1 2" key="1">
    <citation type="journal article" date="2016" name="J. Zhejiang Univ. Sci. B">
        <title>Antibiotic resistance mechanisms of Myroides sp.</title>
        <authorList>
            <person name="Hu S."/>
            <person name="Yuan S."/>
            <person name="Qu H."/>
            <person name="Jiang T."/>
            <person name="Zhou Y."/>
            <person name="Wang M."/>
            <person name="Ming D."/>
        </authorList>
    </citation>
    <scope>NUCLEOTIDE SEQUENCE [LARGE SCALE GENOMIC DNA]</scope>
    <source>
        <strain evidence="1 2">PR63039</strain>
    </source>
</reference>
<proteinExistence type="predicted"/>
<accession>A0A0S7EAK4</accession>
<dbReference type="PROSITE" id="PS51257">
    <property type="entry name" value="PROKAR_LIPOPROTEIN"/>
    <property type="match status" value="1"/>
</dbReference>
<dbReference type="AlphaFoldDB" id="A0A0S7EAK4"/>
<organism evidence="1 2">
    <name type="scientific">Myroides odoratimimus</name>
    <dbReference type="NCBI Taxonomy" id="76832"/>
    <lineage>
        <taxon>Bacteria</taxon>
        <taxon>Pseudomonadati</taxon>
        <taxon>Bacteroidota</taxon>
        <taxon>Flavobacteriia</taxon>
        <taxon>Flavobacteriales</taxon>
        <taxon>Flavobacteriaceae</taxon>
        <taxon>Myroides</taxon>
    </lineage>
</organism>
<gene>
    <name evidence="1" type="ORF">AS202_13220</name>
</gene>
<dbReference type="Proteomes" id="UP000069030">
    <property type="component" value="Chromosome"/>
</dbReference>
<dbReference type="KEGG" id="mod:AS202_13220"/>
<dbReference type="EMBL" id="CP013690">
    <property type="protein sequence ID" value="ALU27053.1"/>
    <property type="molecule type" value="Genomic_DNA"/>
</dbReference>
<name>A0A0S7EAK4_9FLAO</name>
<protein>
    <submittedName>
        <fullName evidence="1">Uncharacterized protein</fullName>
    </submittedName>
</protein>
<evidence type="ECO:0000313" key="1">
    <source>
        <dbReference type="EMBL" id="ALU27053.1"/>
    </source>
</evidence>